<dbReference type="PROSITE" id="PS50968">
    <property type="entry name" value="BIOTINYL_LIPOYL"/>
    <property type="match status" value="1"/>
</dbReference>
<dbReference type="Gene3D" id="2.40.50.100">
    <property type="match status" value="1"/>
</dbReference>
<comment type="cofactor">
    <cofactor evidence="3">
        <name>(R)-lipoate</name>
        <dbReference type="ChEBI" id="CHEBI:83088"/>
    </cofactor>
    <text evidence="3">Binds 1 lipoyl cofactor covalently.</text>
</comment>
<dbReference type="NCBIfam" id="TIGR00527">
    <property type="entry name" value="gcvH"/>
    <property type="match status" value="1"/>
</dbReference>
<dbReference type="SUPFAM" id="SSF51230">
    <property type="entry name" value="Single hybrid motif"/>
    <property type="match status" value="1"/>
</dbReference>
<sequence length="131" mass="14176">MSNIPAELRFAKSHEWARLESDGTVTVGISDHAQEALGDVVFVQLPELQAYTQHAEVSVVESVKAASSINMPLDGEVVEVNSALDATPELVNEDALGAGWFFRFIPQDANAIHGLLDQDAYDRLIKANAEA</sequence>
<dbReference type="GO" id="GO:0005829">
    <property type="term" value="C:cytosol"/>
    <property type="evidence" value="ECO:0007669"/>
    <property type="project" value="TreeGrafter"/>
</dbReference>
<dbReference type="Proteomes" id="UP000274315">
    <property type="component" value="Unassembled WGS sequence"/>
</dbReference>
<evidence type="ECO:0000256" key="4">
    <source>
        <dbReference type="PIRSR" id="PIRSR617453-50"/>
    </source>
</evidence>
<dbReference type="InterPro" id="IPR002930">
    <property type="entry name" value="GCV_H"/>
</dbReference>
<proteinExistence type="inferred from homology"/>
<protein>
    <recommendedName>
        <fullName evidence="3">Glycine cleavage system H protein</fullName>
    </recommendedName>
</protein>
<dbReference type="NCBIfam" id="NF002270">
    <property type="entry name" value="PRK01202.1"/>
    <property type="match status" value="1"/>
</dbReference>
<dbReference type="GO" id="GO:0005960">
    <property type="term" value="C:glycine cleavage complex"/>
    <property type="evidence" value="ECO:0007669"/>
    <property type="project" value="InterPro"/>
</dbReference>
<dbReference type="HAMAP" id="MF_00272">
    <property type="entry name" value="GcvH"/>
    <property type="match status" value="1"/>
</dbReference>
<dbReference type="Pfam" id="PF01597">
    <property type="entry name" value="GCV_H"/>
    <property type="match status" value="1"/>
</dbReference>
<gene>
    <name evidence="3" type="primary">gcvH</name>
    <name evidence="6" type="ORF">ALP24_02657</name>
</gene>
<dbReference type="InterPro" id="IPR000089">
    <property type="entry name" value="Biotin_lipoyl"/>
</dbReference>
<evidence type="ECO:0000313" key="7">
    <source>
        <dbReference type="Proteomes" id="UP000274315"/>
    </source>
</evidence>
<dbReference type="PANTHER" id="PTHR11715:SF3">
    <property type="entry name" value="GLYCINE CLEAVAGE SYSTEM H PROTEIN-RELATED"/>
    <property type="match status" value="1"/>
</dbReference>
<name>A0A3M5WC95_PSEAP</name>
<dbReference type="AlphaFoldDB" id="A0A3M5WC95"/>
<evidence type="ECO:0000256" key="1">
    <source>
        <dbReference type="ARBA" id="ARBA00009249"/>
    </source>
</evidence>
<accession>A0A3M5WC95</accession>
<keyword evidence="2 3" id="KW-0450">Lipoyl</keyword>
<dbReference type="CDD" id="cd06848">
    <property type="entry name" value="GCS_H"/>
    <property type="match status" value="1"/>
</dbReference>
<organism evidence="6 7">
    <name type="scientific">Pseudomonas syringae pv. aptata</name>
    <dbReference type="NCBI Taxonomy" id="83167"/>
    <lineage>
        <taxon>Bacteria</taxon>
        <taxon>Pseudomonadati</taxon>
        <taxon>Pseudomonadota</taxon>
        <taxon>Gammaproteobacteria</taxon>
        <taxon>Pseudomonadales</taxon>
        <taxon>Pseudomonadaceae</taxon>
        <taxon>Pseudomonas</taxon>
        <taxon>Pseudomonas syringae</taxon>
    </lineage>
</organism>
<evidence type="ECO:0000313" key="6">
    <source>
        <dbReference type="EMBL" id="RMU67243.1"/>
    </source>
</evidence>
<dbReference type="InterPro" id="IPR011053">
    <property type="entry name" value="Single_hybrid_motif"/>
</dbReference>
<dbReference type="InterPro" id="IPR017453">
    <property type="entry name" value="GCV_H_sub"/>
</dbReference>
<dbReference type="PANTHER" id="PTHR11715">
    <property type="entry name" value="GLYCINE CLEAVAGE SYSTEM H PROTEIN"/>
    <property type="match status" value="1"/>
</dbReference>
<comment type="subunit">
    <text evidence="3">The glycine cleavage system is composed of four proteins: P, T, L and H.</text>
</comment>
<evidence type="ECO:0000259" key="5">
    <source>
        <dbReference type="PROSITE" id="PS50968"/>
    </source>
</evidence>
<dbReference type="GO" id="GO:0019464">
    <property type="term" value="P:glycine decarboxylation via glycine cleavage system"/>
    <property type="evidence" value="ECO:0007669"/>
    <property type="project" value="UniProtKB-UniRule"/>
</dbReference>
<feature type="domain" description="Lipoyl-binding" evidence="5">
    <location>
        <begin position="24"/>
        <end position="105"/>
    </location>
</feature>
<dbReference type="EMBL" id="RBUF01000779">
    <property type="protein sequence ID" value="RMU67243.1"/>
    <property type="molecule type" value="Genomic_DNA"/>
</dbReference>
<evidence type="ECO:0000256" key="2">
    <source>
        <dbReference type="ARBA" id="ARBA00022823"/>
    </source>
</evidence>
<comment type="similarity">
    <text evidence="1 3">Belongs to the GcvH family.</text>
</comment>
<comment type="caution">
    <text evidence="6">The sequence shown here is derived from an EMBL/GenBank/DDBJ whole genome shotgun (WGS) entry which is preliminary data.</text>
</comment>
<dbReference type="GO" id="GO:0009249">
    <property type="term" value="P:protein lipoylation"/>
    <property type="evidence" value="ECO:0007669"/>
    <property type="project" value="TreeGrafter"/>
</dbReference>
<feature type="modified residue" description="N6-lipoyllysine" evidence="3 4">
    <location>
        <position position="64"/>
    </location>
</feature>
<comment type="function">
    <text evidence="3">The glycine cleavage system catalyzes the degradation of glycine. The H protein shuttles the methylamine group of glycine from the P protein to the T protein.</text>
</comment>
<dbReference type="InterPro" id="IPR033753">
    <property type="entry name" value="GCV_H/Fam206"/>
</dbReference>
<reference evidence="6 7" key="1">
    <citation type="submission" date="2018-08" db="EMBL/GenBank/DDBJ databases">
        <title>Recombination of ecologically and evolutionarily significant loci maintains genetic cohesion in the Pseudomonas syringae species complex.</title>
        <authorList>
            <person name="Dillon M."/>
            <person name="Thakur S."/>
            <person name="Almeida R.N.D."/>
            <person name="Weir B.S."/>
            <person name="Guttman D.S."/>
        </authorList>
    </citation>
    <scope>NUCLEOTIDE SEQUENCE [LARGE SCALE GENOMIC DNA]</scope>
    <source>
        <strain evidence="6 7">ICMP 11935</strain>
    </source>
</reference>
<evidence type="ECO:0000256" key="3">
    <source>
        <dbReference type="HAMAP-Rule" id="MF_00272"/>
    </source>
</evidence>